<evidence type="ECO:0000256" key="6">
    <source>
        <dbReference type="ARBA" id="ARBA00022679"/>
    </source>
</evidence>
<dbReference type="SUPFAM" id="SSF101790">
    <property type="entry name" value="Aminomethyltransferase beta-barrel domain"/>
    <property type="match status" value="1"/>
</dbReference>
<evidence type="ECO:0000313" key="20">
    <source>
        <dbReference type="Proteomes" id="UP000323011"/>
    </source>
</evidence>
<keyword evidence="6 12" id="KW-0808">Transferase</keyword>
<keyword evidence="7 12" id="KW-0809">Transit peptide</keyword>
<evidence type="ECO:0000313" key="21">
    <source>
        <dbReference type="Proteomes" id="UP000324907"/>
    </source>
</evidence>
<dbReference type="Pfam" id="PF01571">
    <property type="entry name" value="GCV_T"/>
    <property type="match status" value="1"/>
</dbReference>
<feature type="binding site" evidence="11">
    <location>
        <position position="237"/>
    </location>
    <ligand>
        <name>substrate</name>
    </ligand>
</feature>
<dbReference type="GO" id="GO:0006546">
    <property type="term" value="P:glycine catabolic process"/>
    <property type="evidence" value="ECO:0007669"/>
    <property type="project" value="InterPro"/>
</dbReference>
<dbReference type="GO" id="GO:0005960">
    <property type="term" value="C:glycine cleavage complex"/>
    <property type="evidence" value="ECO:0007669"/>
    <property type="project" value="InterPro"/>
</dbReference>
<dbReference type="Proteomes" id="UP000325113">
    <property type="component" value="Unassembled WGS sequence"/>
</dbReference>
<evidence type="ECO:0000313" key="22">
    <source>
        <dbReference type="Proteomes" id="UP000325113"/>
    </source>
</evidence>
<dbReference type="InterPro" id="IPR027266">
    <property type="entry name" value="TrmE/GcvT-like"/>
</dbReference>
<accession>A0A5A8E0Z7</accession>
<evidence type="ECO:0000313" key="15">
    <source>
        <dbReference type="EMBL" id="KAA0152815.1"/>
    </source>
</evidence>
<dbReference type="EMBL" id="VLTL01000006">
    <property type="protein sequence ID" value="KAA0171435.1"/>
    <property type="molecule type" value="Genomic_DNA"/>
</dbReference>
<dbReference type="GO" id="GO:0004047">
    <property type="term" value="F:aminomethyltransferase activity"/>
    <property type="evidence" value="ECO:0007669"/>
    <property type="project" value="UniProtKB-EC"/>
</dbReference>
<name>A0A5A8E0Z7_CAFRO</name>
<dbReference type="OrthoDB" id="10263536at2759"/>
<evidence type="ECO:0000256" key="11">
    <source>
        <dbReference type="PIRSR" id="PIRSR006487-1"/>
    </source>
</evidence>
<dbReference type="InterPro" id="IPR006222">
    <property type="entry name" value="GCVT_N"/>
</dbReference>
<dbReference type="InterPro" id="IPR028896">
    <property type="entry name" value="GcvT/YgfZ/DmdA"/>
</dbReference>
<evidence type="ECO:0000256" key="1">
    <source>
        <dbReference type="ARBA" id="ARBA00004173"/>
    </source>
</evidence>
<evidence type="ECO:0000256" key="12">
    <source>
        <dbReference type="RuleBase" id="RU003981"/>
    </source>
</evidence>
<dbReference type="Pfam" id="PF08669">
    <property type="entry name" value="GCV_T_C"/>
    <property type="match status" value="1"/>
</dbReference>
<comment type="similarity">
    <text evidence="2 12">Belongs to the GcvT family.</text>
</comment>
<dbReference type="EC" id="2.1.2.10" evidence="4 12"/>
<evidence type="ECO:0000256" key="10">
    <source>
        <dbReference type="ARBA" id="ARBA00047665"/>
    </source>
</evidence>
<proteinExistence type="inferred from homology"/>
<dbReference type="OMA" id="MPVQYPA"/>
<evidence type="ECO:0000256" key="5">
    <source>
        <dbReference type="ARBA" id="ARBA00022576"/>
    </source>
</evidence>
<evidence type="ECO:0000313" key="19">
    <source>
        <dbReference type="Proteomes" id="UP000322899"/>
    </source>
</evidence>
<dbReference type="Gene3D" id="4.10.1250.10">
    <property type="entry name" value="Aminomethyltransferase fragment"/>
    <property type="match status" value="1"/>
</dbReference>
<dbReference type="Proteomes" id="UP000322899">
    <property type="component" value="Unassembled WGS sequence"/>
</dbReference>
<dbReference type="AlphaFoldDB" id="A0A5A8E0Z7"/>
<evidence type="ECO:0000256" key="4">
    <source>
        <dbReference type="ARBA" id="ARBA00012616"/>
    </source>
</evidence>
<gene>
    <name evidence="17" type="ORF">FNF27_06633</name>
    <name evidence="18" type="ORF">FNF28_00647</name>
    <name evidence="15" type="ORF">FNF29_03702</name>
    <name evidence="16" type="ORF">FNF31_01690</name>
</gene>
<dbReference type="Gene3D" id="3.30.1360.120">
    <property type="entry name" value="Probable tRNA modification gtpase trme, domain 1"/>
    <property type="match status" value="1"/>
</dbReference>
<dbReference type="InterPro" id="IPR013977">
    <property type="entry name" value="GcvT_C"/>
</dbReference>
<evidence type="ECO:0000313" key="16">
    <source>
        <dbReference type="EMBL" id="KAA0165713.1"/>
    </source>
</evidence>
<evidence type="ECO:0000256" key="2">
    <source>
        <dbReference type="ARBA" id="ARBA00008609"/>
    </source>
</evidence>
<feature type="domain" description="GCVT N-terminal" evidence="13">
    <location>
        <begin position="30"/>
        <end position="299"/>
    </location>
</feature>
<dbReference type="Gene3D" id="3.30.70.1400">
    <property type="entry name" value="Aminomethyltransferase beta-barrel domains"/>
    <property type="match status" value="1"/>
</dbReference>
<dbReference type="FunFam" id="3.30.70.1400:FF:000001">
    <property type="entry name" value="Aminomethyltransferase"/>
    <property type="match status" value="1"/>
</dbReference>
<dbReference type="EMBL" id="VLTM01000011">
    <property type="protein sequence ID" value="KAA0165713.1"/>
    <property type="molecule type" value="Genomic_DNA"/>
</dbReference>
<reference evidence="19 20" key="1">
    <citation type="submission" date="2019-07" db="EMBL/GenBank/DDBJ databases">
        <title>Genomes of Cafeteria roenbergensis.</title>
        <authorList>
            <person name="Fischer M.G."/>
            <person name="Hackl T."/>
            <person name="Roman M."/>
        </authorList>
    </citation>
    <scope>NUCLEOTIDE SEQUENCE [LARGE SCALE GENOMIC DNA]</scope>
    <source>
        <strain evidence="15 20">BVI</strain>
        <strain evidence="16 22">Cflag</strain>
        <strain evidence="17 19">E4-10P</strain>
        <strain evidence="18 21">RCC970-E3</strain>
    </source>
</reference>
<evidence type="ECO:0000256" key="8">
    <source>
        <dbReference type="ARBA" id="ARBA00023128"/>
    </source>
</evidence>
<evidence type="ECO:0000313" key="18">
    <source>
        <dbReference type="EMBL" id="KAA0171435.1"/>
    </source>
</evidence>
<evidence type="ECO:0000256" key="7">
    <source>
        <dbReference type="ARBA" id="ARBA00022946"/>
    </source>
</evidence>
<keyword evidence="5 12" id="KW-0032">Aminotransferase</keyword>
<dbReference type="PIRSF" id="PIRSF006487">
    <property type="entry name" value="GcvT"/>
    <property type="match status" value="1"/>
</dbReference>
<comment type="catalytic activity">
    <reaction evidence="10 12">
        <text>N(6)-[(R)-S(8)-aminomethyldihydrolipoyl]-L-lysyl-[protein] + (6S)-5,6,7,8-tetrahydrofolate = N(6)-[(R)-dihydrolipoyl]-L-lysyl-[protein] + (6R)-5,10-methylene-5,6,7,8-tetrahydrofolate + NH4(+)</text>
        <dbReference type="Rhea" id="RHEA:16945"/>
        <dbReference type="Rhea" id="RHEA-COMP:10475"/>
        <dbReference type="Rhea" id="RHEA-COMP:10492"/>
        <dbReference type="ChEBI" id="CHEBI:15636"/>
        <dbReference type="ChEBI" id="CHEBI:28938"/>
        <dbReference type="ChEBI" id="CHEBI:57453"/>
        <dbReference type="ChEBI" id="CHEBI:83100"/>
        <dbReference type="ChEBI" id="CHEBI:83143"/>
        <dbReference type="EC" id="2.1.2.10"/>
    </reaction>
</comment>
<evidence type="ECO:0000259" key="13">
    <source>
        <dbReference type="Pfam" id="PF01571"/>
    </source>
</evidence>
<evidence type="ECO:0000256" key="3">
    <source>
        <dbReference type="ARBA" id="ARBA00011690"/>
    </source>
</evidence>
<dbReference type="EMBL" id="VLTO01000061">
    <property type="protein sequence ID" value="KAA0170376.1"/>
    <property type="molecule type" value="Genomic_DNA"/>
</dbReference>
<comment type="subunit">
    <text evidence="3 12">The glycine cleavage system is composed of four proteins: P, T, L and H.</text>
</comment>
<dbReference type="InterPro" id="IPR006223">
    <property type="entry name" value="GcvT"/>
</dbReference>
<comment type="caution">
    <text evidence="18">The sequence shown here is derived from an EMBL/GenBank/DDBJ whole genome shotgun (WGS) entry which is preliminary data.</text>
</comment>
<dbReference type="FunFam" id="4.10.1250.10:FF:000002">
    <property type="entry name" value="Aminomethyltransferase"/>
    <property type="match status" value="1"/>
</dbReference>
<dbReference type="Gene3D" id="2.40.30.110">
    <property type="entry name" value="Aminomethyltransferase beta-barrel domains"/>
    <property type="match status" value="1"/>
</dbReference>
<dbReference type="PANTHER" id="PTHR43757">
    <property type="entry name" value="AMINOMETHYLTRANSFERASE"/>
    <property type="match status" value="1"/>
</dbReference>
<dbReference type="EMBL" id="VLTN01000019">
    <property type="protein sequence ID" value="KAA0152815.1"/>
    <property type="molecule type" value="Genomic_DNA"/>
</dbReference>
<dbReference type="SUPFAM" id="SSF103025">
    <property type="entry name" value="Folate-binding domain"/>
    <property type="match status" value="1"/>
</dbReference>
<dbReference type="NCBIfam" id="NF001567">
    <property type="entry name" value="PRK00389.1"/>
    <property type="match status" value="1"/>
</dbReference>
<sequence>MLSRAAAVASRTGVRSLASAAGGTVQKTALFDLHEELGGKMVEFAGYYLPVQYKAGVLTEHNHTRDESGASLFDVSHMGQLRLTGDDAIDFLQGLVVGDVAALGPGDATLSLFTNAQGGIIDDTVITSYMADQGFVSVVVNGANKHTVAAHMDAALKAYMAAKPSASVEIHNLFDRHLLALQGPAAASVLSPLVQGGKVDALSFMNGANNCIIDGVDAGPEGCMVTRCGYTGEDGFEIAVPAESAEQLARKLLASAAVMPAGLGARDSLRLEAGLCLHGNDIGEDTTPIEAGLAWTIPKSRRADARFPGADVILSQLKEKSWARRRVGLRPLKVPARHGAKIFSGDEQIGEVTSGTFSPTLKVPLSMGYVNKGFQKKGTEVEIEVREGKRVPAVVDSMPFVPARYFKAA</sequence>
<dbReference type="NCBIfam" id="TIGR00528">
    <property type="entry name" value="gcvT"/>
    <property type="match status" value="1"/>
</dbReference>
<organism evidence="18 21">
    <name type="scientific">Cafeteria roenbergensis</name>
    <name type="common">Marine flagellate</name>
    <dbReference type="NCBI Taxonomy" id="33653"/>
    <lineage>
        <taxon>Eukaryota</taxon>
        <taxon>Sar</taxon>
        <taxon>Stramenopiles</taxon>
        <taxon>Bigyra</taxon>
        <taxon>Opalozoa</taxon>
        <taxon>Bicosoecida</taxon>
        <taxon>Cafeteriaceae</taxon>
        <taxon>Cafeteria</taxon>
    </lineage>
</organism>
<feature type="domain" description="Aminomethyltransferase C-terminal" evidence="14">
    <location>
        <begin position="324"/>
        <end position="401"/>
    </location>
</feature>
<dbReference type="InterPro" id="IPR029043">
    <property type="entry name" value="GcvT/YgfZ_C"/>
</dbReference>
<evidence type="ECO:0000259" key="14">
    <source>
        <dbReference type="Pfam" id="PF08669"/>
    </source>
</evidence>
<dbReference type="GO" id="GO:0008483">
    <property type="term" value="F:transaminase activity"/>
    <property type="evidence" value="ECO:0007669"/>
    <property type="project" value="UniProtKB-KW"/>
</dbReference>
<dbReference type="Proteomes" id="UP000324907">
    <property type="component" value="Unassembled WGS sequence"/>
</dbReference>
<keyword evidence="8 12" id="KW-0496">Mitochondrion</keyword>
<evidence type="ECO:0000256" key="9">
    <source>
        <dbReference type="ARBA" id="ARBA00031395"/>
    </source>
</evidence>
<keyword evidence="20" id="KW-1185">Reference proteome</keyword>
<dbReference type="GO" id="GO:0005739">
    <property type="term" value="C:mitochondrion"/>
    <property type="evidence" value="ECO:0007669"/>
    <property type="project" value="UniProtKB-SubCell"/>
</dbReference>
<comment type="function">
    <text evidence="12">The glycine cleavage system catalyzes the degradation of glycine.</text>
</comment>
<evidence type="ECO:0000313" key="17">
    <source>
        <dbReference type="EMBL" id="KAA0170376.1"/>
    </source>
</evidence>
<protein>
    <recommendedName>
        <fullName evidence="4 12">Aminomethyltransferase</fullName>
        <ecNumber evidence="4 12">2.1.2.10</ecNumber>
    </recommendedName>
    <alternativeName>
        <fullName evidence="9 12">Glycine cleavage system T protein</fullName>
    </alternativeName>
</protein>
<dbReference type="Proteomes" id="UP000323011">
    <property type="component" value="Unassembled WGS sequence"/>
</dbReference>
<comment type="subcellular location">
    <subcellularLocation>
        <location evidence="1 12">Mitochondrion</location>
    </subcellularLocation>
</comment>
<dbReference type="PANTHER" id="PTHR43757:SF2">
    <property type="entry name" value="AMINOMETHYLTRANSFERASE, MITOCHONDRIAL"/>
    <property type="match status" value="1"/>
</dbReference>